<feature type="compositionally biased region" description="Acidic residues" evidence="1">
    <location>
        <begin position="711"/>
        <end position="720"/>
    </location>
</feature>
<evidence type="ECO:0000313" key="2">
    <source>
        <dbReference type="EMBL" id="BAD09439.1"/>
    </source>
</evidence>
<gene>
    <name evidence="2" type="ORF">P0409A07.11</name>
    <name evidence="3" type="ORF">P0429B05.32</name>
</gene>
<dbReference type="EMBL" id="AP004665">
    <property type="protein sequence ID" value="BAD09822.1"/>
    <property type="molecule type" value="Genomic_DNA"/>
</dbReference>
<reference evidence="4" key="3">
    <citation type="journal article" date="2005" name="Nature">
        <title>The map-based sequence of the rice genome.</title>
        <authorList>
            <consortium name="International rice genome sequencing project (IRGSP)"/>
            <person name="Matsumoto T."/>
            <person name="Wu J."/>
            <person name="Kanamori H."/>
            <person name="Katayose Y."/>
            <person name="Fujisawa M."/>
            <person name="Namiki N."/>
            <person name="Mizuno H."/>
            <person name="Yamamoto K."/>
            <person name="Antonio B.A."/>
            <person name="Baba T."/>
            <person name="Sakata K."/>
            <person name="Nagamura Y."/>
            <person name="Aoki H."/>
            <person name="Arikawa K."/>
            <person name="Arita K."/>
            <person name="Bito T."/>
            <person name="Chiden Y."/>
            <person name="Fujitsuka N."/>
            <person name="Fukunaka R."/>
            <person name="Hamada M."/>
            <person name="Harada C."/>
            <person name="Hayashi A."/>
            <person name="Hijishita S."/>
            <person name="Honda M."/>
            <person name="Hosokawa S."/>
            <person name="Ichikawa Y."/>
            <person name="Idonuma A."/>
            <person name="Iijima M."/>
            <person name="Ikeda M."/>
            <person name="Ikeno M."/>
            <person name="Ito K."/>
            <person name="Ito S."/>
            <person name="Ito T."/>
            <person name="Ito Y."/>
            <person name="Ito Y."/>
            <person name="Iwabuchi A."/>
            <person name="Kamiya K."/>
            <person name="Karasawa W."/>
            <person name="Kurita K."/>
            <person name="Katagiri S."/>
            <person name="Kikuta A."/>
            <person name="Kobayashi H."/>
            <person name="Kobayashi N."/>
            <person name="Machita K."/>
            <person name="Maehara T."/>
            <person name="Masukawa M."/>
            <person name="Mizubayashi T."/>
            <person name="Mukai Y."/>
            <person name="Nagasaki H."/>
            <person name="Nagata Y."/>
            <person name="Naito S."/>
            <person name="Nakashima M."/>
            <person name="Nakama Y."/>
            <person name="Nakamichi Y."/>
            <person name="Nakamura M."/>
            <person name="Meguro A."/>
            <person name="Negishi M."/>
            <person name="Ohta I."/>
            <person name="Ohta T."/>
            <person name="Okamoto M."/>
            <person name="Ono N."/>
            <person name="Saji S."/>
            <person name="Sakaguchi M."/>
            <person name="Sakai K."/>
            <person name="Shibata M."/>
            <person name="Shimokawa T."/>
            <person name="Song J."/>
            <person name="Takazaki Y."/>
            <person name="Terasawa K."/>
            <person name="Tsugane M."/>
            <person name="Tsuji K."/>
            <person name="Ueda S."/>
            <person name="Waki K."/>
            <person name="Yamagata H."/>
            <person name="Yamamoto M."/>
            <person name="Yamamoto S."/>
            <person name="Yamane H."/>
            <person name="Yoshiki S."/>
            <person name="Yoshihara R."/>
            <person name="Yukawa K."/>
            <person name="Zhong H."/>
            <person name="Yano M."/>
            <person name="Yuan Q."/>
            <person name="Ouyang S."/>
            <person name="Liu J."/>
            <person name="Jones K.M."/>
            <person name="Gansberger K."/>
            <person name="Moffat K."/>
            <person name="Hill J."/>
            <person name="Bera J."/>
            <person name="Fadrosh D."/>
            <person name="Jin S."/>
            <person name="Johri S."/>
            <person name="Kim M."/>
            <person name="Overton L."/>
            <person name="Reardon M."/>
            <person name="Tsitrin T."/>
            <person name="Vuong H."/>
            <person name="Weaver B."/>
            <person name="Ciecko A."/>
            <person name="Tallon L."/>
            <person name="Jackson J."/>
            <person name="Pai G."/>
            <person name="Aken S.V."/>
            <person name="Utterback T."/>
            <person name="Reidmuller S."/>
            <person name="Feldblyum T."/>
            <person name="Hsiao J."/>
            <person name="Zismann V."/>
            <person name="Iobst S."/>
            <person name="de Vazeille A.R."/>
            <person name="Buell C.R."/>
            <person name="Ying K."/>
            <person name="Li Y."/>
            <person name="Lu T."/>
            <person name="Huang Y."/>
            <person name="Zhao Q."/>
            <person name="Feng Q."/>
            <person name="Zhang L."/>
            <person name="Zhu J."/>
            <person name="Weng Q."/>
            <person name="Mu J."/>
            <person name="Lu Y."/>
            <person name="Fan D."/>
            <person name="Liu Y."/>
            <person name="Guan J."/>
            <person name="Zhang Y."/>
            <person name="Yu S."/>
            <person name="Liu X."/>
            <person name="Zhang Y."/>
            <person name="Hong G."/>
            <person name="Han B."/>
            <person name="Choisne N."/>
            <person name="Demange N."/>
            <person name="Orjeda G."/>
            <person name="Samain S."/>
            <person name="Cattolico L."/>
            <person name="Pelletier E."/>
            <person name="Couloux A."/>
            <person name="Segurens B."/>
            <person name="Wincker P."/>
            <person name="D'Hont A."/>
            <person name="Scarpelli C."/>
            <person name="Weissenbach J."/>
            <person name="Salanoubat M."/>
            <person name="Quetier F."/>
            <person name="Yu Y."/>
            <person name="Kim H.R."/>
            <person name="Rambo T."/>
            <person name="Currie J."/>
            <person name="Collura K."/>
            <person name="Luo M."/>
            <person name="Yang T."/>
            <person name="Ammiraju J.S.S."/>
            <person name="Engler F."/>
            <person name="Soderlund C."/>
            <person name="Wing R.A."/>
            <person name="Palmer L.E."/>
            <person name="de la Bastide M."/>
            <person name="Spiegel L."/>
            <person name="Nascimento L."/>
            <person name="Zutavern T."/>
            <person name="O'Shaughnessy A."/>
            <person name="Dike S."/>
            <person name="Dedhia N."/>
            <person name="Preston R."/>
            <person name="Balija V."/>
            <person name="McCombie W.R."/>
            <person name="Chow T."/>
            <person name="Chen H."/>
            <person name="Chung M."/>
            <person name="Chen C."/>
            <person name="Shaw J."/>
            <person name="Wu H."/>
            <person name="Hsiao K."/>
            <person name="Chao Y."/>
            <person name="Chu M."/>
            <person name="Cheng C."/>
            <person name="Hour A."/>
            <person name="Lee P."/>
            <person name="Lin S."/>
            <person name="Lin Y."/>
            <person name="Liou J."/>
            <person name="Liu S."/>
            <person name="Hsing Y."/>
            <person name="Raghuvanshi S."/>
            <person name="Mohanty A."/>
            <person name="Bharti A.K."/>
            <person name="Gaur A."/>
            <person name="Gupta V."/>
            <person name="Kumar D."/>
            <person name="Ravi V."/>
            <person name="Vij S."/>
            <person name="Kapur A."/>
            <person name="Khurana P."/>
            <person name="Khurana P."/>
            <person name="Khurana J.P."/>
            <person name="Tyagi A.K."/>
            <person name="Gaikwad K."/>
            <person name="Singh A."/>
            <person name="Dalal V."/>
            <person name="Srivastava S."/>
            <person name="Dixit A."/>
            <person name="Pal A.K."/>
            <person name="Ghazi I.A."/>
            <person name="Yadav M."/>
            <person name="Pandit A."/>
            <person name="Bhargava A."/>
            <person name="Sureshbabu K."/>
            <person name="Batra K."/>
            <person name="Sharma T.R."/>
            <person name="Mohapatra T."/>
            <person name="Singh N.K."/>
            <person name="Messing J."/>
            <person name="Nelson A.B."/>
            <person name="Fuks G."/>
            <person name="Kavchok S."/>
            <person name="Keizer G."/>
            <person name="Linton E."/>
            <person name="Llaca V."/>
            <person name="Song R."/>
            <person name="Tanyolac B."/>
            <person name="Young S."/>
            <person name="Ho-Il K."/>
            <person name="Hahn J.H."/>
            <person name="Sangsakoo G."/>
            <person name="Vanavichit A."/>
            <person name="de Mattos Luiz.A.T."/>
            <person name="Zimmer P.D."/>
            <person name="Malone G."/>
            <person name="Dellagostin O."/>
            <person name="de Oliveira A.C."/>
            <person name="Bevan M."/>
            <person name="Bancroft I."/>
            <person name="Minx P."/>
            <person name="Cordum H."/>
            <person name="Wilson R."/>
            <person name="Cheng Z."/>
            <person name="Jin W."/>
            <person name="Jiang J."/>
            <person name="Leong S.A."/>
            <person name="Iwama H."/>
            <person name="Gojobori T."/>
            <person name="Itoh T."/>
            <person name="Niimura Y."/>
            <person name="Fujii Y."/>
            <person name="Habara T."/>
            <person name="Sakai H."/>
            <person name="Sato Y."/>
            <person name="Wilson G."/>
            <person name="Kumar K."/>
            <person name="McCouch S."/>
            <person name="Juretic N."/>
            <person name="Hoen D."/>
            <person name="Wright S."/>
            <person name="Bruskiewich R."/>
            <person name="Bureau T."/>
            <person name="Miyao A."/>
            <person name="Hirochika H."/>
            <person name="Nishikawa T."/>
            <person name="Kadowaki K."/>
            <person name="Sugiura M."/>
            <person name="Burr B."/>
            <person name="Sasaki T."/>
        </authorList>
    </citation>
    <scope>NUCLEOTIDE SEQUENCE [LARGE SCALE GENOMIC DNA]</scope>
    <source>
        <strain evidence="4">cv. Nipponbare</strain>
    </source>
</reference>
<feature type="region of interest" description="Disordered" evidence="1">
    <location>
        <begin position="762"/>
        <end position="789"/>
    </location>
</feature>
<reference evidence="4" key="4">
    <citation type="journal article" date="2008" name="Nucleic Acids Res.">
        <title>The rice annotation project database (RAP-DB): 2008 update.</title>
        <authorList>
            <consortium name="The rice annotation project (RAP)"/>
        </authorList>
    </citation>
    <scope>GENOME REANNOTATION</scope>
    <source>
        <strain evidence="4">cv. Nipponbare</strain>
    </source>
</reference>
<proteinExistence type="predicted"/>
<reference evidence="3" key="2">
    <citation type="submission" date="2002-01" db="EMBL/GenBank/DDBJ databases">
        <title>Oryza sativa nipponbare(GA3) genomic DNA, chromosome 8, PAC clone:P0429B05.</title>
        <authorList>
            <person name="Sasaki T."/>
            <person name="Matsumoto T."/>
            <person name="Yamamoto K."/>
        </authorList>
    </citation>
    <scope>NUCLEOTIDE SEQUENCE</scope>
</reference>
<feature type="compositionally biased region" description="Polar residues" evidence="1">
    <location>
        <begin position="650"/>
        <end position="672"/>
    </location>
</feature>
<feature type="compositionally biased region" description="Polar residues" evidence="1">
    <location>
        <begin position="728"/>
        <end position="741"/>
    </location>
</feature>
<dbReference type="PANTHER" id="PTHR36308">
    <property type="entry name" value="DENTIN SIALOPHOSPHOPROTEIN-RELATED"/>
    <property type="match status" value="1"/>
</dbReference>
<dbReference type="AlphaFoldDB" id="Q6ZAC4"/>
<feature type="region of interest" description="Disordered" evidence="1">
    <location>
        <begin position="192"/>
        <end position="212"/>
    </location>
</feature>
<sequence length="1010" mass="108081">MEIPTDAIHRLRSSLREPFSAPASASATPPFPSVADAVAAFDSRVGVGAAGATPRCGRCGAAGGLLRGEGSAVCAYCGCPRREGCGGVAAFRGSVAYRWLLGSLGLDGSEPVEFDNESTDSSKTKEALKNGMVLSDLLDLKLSFPPENKETSGSTENNEQSSAEHMLKLSGVNLDSFFAARMENTTTAAVPTQKHTVVQEKQSTDSHGSSSLEMRATYLTGTKTSSQNTNQIEVTPAFANWDADFQSASSESVTEDSKKSDLFNSASNVKASSFPAHVTAISPVVPSGNETYMRSTKLEDSKDLASASGMLVKDESNSGIFPENNIAEFTESSLSKSSAHSDQLPARGDTGVGIDEAFDDWQEFTGGNQGSLSNAGEHMEGPIESNPSEIKTVDTWPVSSMESSNNVTDNSVDDWQAFTSSSGQGGNSVKPIEGSAASQGGDVVKPVGQTASISFEHFSEANSVELWPVGNINELHNTKVVNETNDSFDDWQDFTTSGQGQGAPSNQVGGMIEVSRITQKETSDDSWFTTDVKEEINKDLVNTTNAMLDDFQSFSGSDLAPQSSSFVSGEMMNPSFGQHEGTDTVQSWLGGSNNMGTNMATTNSEDNSFDIWKDFTTSGHQKENISIFERKKTSTSSEPAKETDPMDLWLTSNAQESNSSKDANRINDSSGGWQDFANFGQKESMKIPGVGHSAKDSSSNSAELKNHEQINEDSDPFDDWQDFKNSHPLDTSLQVPSNSSFDNSLVRMPDALEGLEFGSFAQSVPSQSQRDNKENSNETNTVSSNHNLERMVGRQQTGDLGSLSTIWPTTSHDTQSVSKPESADANVERLLSQMHDLSFMLKDDLSIPDKPRAAAPCSSLQFQIQMLSLITASLRRATNSVSAIDGRAETTVVAAAGTTHGGGRRTVATGVAHGGGRWRRGDGQAEVTAAAAADAAGEQRRARLDEWRQRRRWARLGANAASRPAVPVVPMARVQLELLPVVREGDGARRPQWISGRRTPPASPSCPRCA</sequence>
<feature type="compositionally biased region" description="Low complexity" evidence="1">
    <location>
        <begin position="777"/>
        <end position="786"/>
    </location>
</feature>
<dbReference type="Proteomes" id="UP000000763">
    <property type="component" value="Chromosome 8"/>
</dbReference>
<feature type="region of interest" description="Disordered" evidence="1">
    <location>
        <begin position="144"/>
        <end position="163"/>
    </location>
</feature>
<evidence type="ECO:0000313" key="3">
    <source>
        <dbReference type="EMBL" id="BAD09822.1"/>
    </source>
</evidence>
<feature type="compositionally biased region" description="Polar residues" evidence="1">
    <location>
        <begin position="151"/>
        <end position="163"/>
    </location>
</feature>
<dbReference type="PANTHER" id="PTHR36308:SF1">
    <property type="entry name" value="DENTIN SIALOPHOSPHOPROTEIN-RELATED"/>
    <property type="match status" value="1"/>
</dbReference>
<reference evidence="2" key="1">
    <citation type="submission" date="2001-12" db="EMBL/GenBank/DDBJ databases">
        <title>Oryza sativa nipponbare(GA3) genomic DNA, chromosome 8, PAC clone:P0409A07.</title>
        <authorList>
            <person name="Sasaki T."/>
            <person name="Matsumoto T."/>
            <person name="Yamamoto K."/>
        </authorList>
    </citation>
    <scope>NUCLEOTIDE SEQUENCE</scope>
</reference>
<evidence type="ECO:0000256" key="1">
    <source>
        <dbReference type="SAM" id="MobiDB-lite"/>
    </source>
</evidence>
<evidence type="ECO:0000313" key="4">
    <source>
        <dbReference type="Proteomes" id="UP000000763"/>
    </source>
</evidence>
<dbReference type="EMBL" id="AP004558">
    <property type="protein sequence ID" value="BAD09439.1"/>
    <property type="molecule type" value="Genomic_DNA"/>
</dbReference>
<feature type="region of interest" description="Disordered" evidence="1">
    <location>
        <begin position="623"/>
        <end position="741"/>
    </location>
</feature>
<name>Q6ZAC4_ORYSJ</name>
<accession>Q6ZAC4</accession>
<dbReference type="HOGENOM" id="CLU_022580_0_0_1"/>
<protein>
    <submittedName>
        <fullName evidence="3">Dentin sialophosphoprotein</fullName>
    </submittedName>
</protein>
<organism evidence="3 4">
    <name type="scientific">Oryza sativa subsp. japonica</name>
    <name type="common">Rice</name>
    <dbReference type="NCBI Taxonomy" id="39947"/>
    <lineage>
        <taxon>Eukaryota</taxon>
        <taxon>Viridiplantae</taxon>
        <taxon>Streptophyta</taxon>
        <taxon>Embryophyta</taxon>
        <taxon>Tracheophyta</taxon>
        <taxon>Spermatophyta</taxon>
        <taxon>Magnoliopsida</taxon>
        <taxon>Liliopsida</taxon>
        <taxon>Poales</taxon>
        <taxon>Poaceae</taxon>
        <taxon>BOP clade</taxon>
        <taxon>Oryzoideae</taxon>
        <taxon>Oryzeae</taxon>
        <taxon>Oryzinae</taxon>
        <taxon>Oryza</taxon>
        <taxon>Oryza sativa</taxon>
    </lineage>
</organism>
<feature type="region of interest" description="Disordered" evidence="1">
    <location>
        <begin position="416"/>
        <end position="442"/>
    </location>
</feature>
<feature type="region of interest" description="Disordered" evidence="1">
    <location>
        <begin position="985"/>
        <end position="1010"/>
    </location>
</feature>
<feature type="compositionally biased region" description="Basic and acidic residues" evidence="1">
    <location>
        <begin position="623"/>
        <end position="632"/>
    </location>
</feature>